<dbReference type="AlphaFoldDB" id="A0A075NWH4"/>
<evidence type="ECO:0000256" key="1">
    <source>
        <dbReference type="ARBA" id="ARBA00000693"/>
    </source>
</evidence>
<keyword evidence="11" id="KW-1185">Reference proteome</keyword>
<evidence type="ECO:0000313" key="11">
    <source>
        <dbReference type="Proteomes" id="UP000056090"/>
    </source>
</evidence>
<comment type="function">
    <text evidence="8">Catalyzes the conversion of 7,8-dihydroneopterin to 6-hydroxymethyl-7,8-dihydropterin.</text>
</comment>
<dbReference type="GO" id="GO:0004150">
    <property type="term" value="F:dihydroneopterin aldolase activity"/>
    <property type="evidence" value="ECO:0007669"/>
    <property type="project" value="UniProtKB-UniRule"/>
</dbReference>
<dbReference type="GO" id="GO:0005737">
    <property type="term" value="C:cytoplasm"/>
    <property type="evidence" value="ECO:0007669"/>
    <property type="project" value="TreeGrafter"/>
</dbReference>
<dbReference type="EMBL" id="CP008849">
    <property type="protein sequence ID" value="AIF97828.1"/>
    <property type="molecule type" value="Genomic_DNA"/>
</dbReference>
<evidence type="ECO:0000256" key="6">
    <source>
        <dbReference type="ARBA" id="ARBA00023235"/>
    </source>
</evidence>
<dbReference type="EC" id="4.1.2.25" evidence="8"/>
<dbReference type="PANTHER" id="PTHR42844">
    <property type="entry name" value="DIHYDRONEOPTERIN ALDOLASE 1-RELATED"/>
    <property type="match status" value="1"/>
</dbReference>
<evidence type="ECO:0000256" key="7">
    <source>
        <dbReference type="ARBA" id="ARBA00023239"/>
    </source>
</evidence>
<dbReference type="InterPro" id="IPR006156">
    <property type="entry name" value="Dihydroneopterin_aldolase"/>
</dbReference>
<comment type="catalytic activity">
    <reaction evidence="1">
        <text>7,8-dihydroneopterin = 7,8-dihydromonapterin</text>
        <dbReference type="Rhea" id="RHEA:45328"/>
        <dbReference type="ChEBI" id="CHEBI:17001"/>
        <dbReference type="ChEBI" id="CHEBI:71175"/>
        <dbReference type="EC" id="5.1.99.8"/>
    </reaction>
</comment>
<dbReference type="UniPathway" id="UPA00077">
    <property type="reaction ID" value="UER00154"/>
</dbReference>
<organism evidence="10 11">
    <name type="scientific">Alteromonas australica</name>
    <dbReference type="NCBI Taxonomy" id="589873"/>
    <lineage>
        <taxon>Bacteria</taxon>
        <taxon>Pseudomonadati</taxon>
        <taxon>Pseudomonadota</taxon>
        <taxon>Gammaproteobacteria</taxon>
        <taxon>Alteromonadales</taxon>
        <taxon>Alteromonadaceae</taxon>
        <taxon>Alteromonas/Salinimonas group</taxon>
        <taxon>Alteromonas</taxon>
    </lineage>
</organism>
<evidence type="ECO:0000256" key="2">
    <source>
        <dbReference type="ARBA" id="ARBA00001353"/>
    </source>
</evidence>
<dbReference type="NCBIfam" id="TIGR00525">
    <property type="entry name" value="folB"/>
    <property type="match status" value="1"/>
</dbReference>
<evidence type="ECO:0000256" key="4">
    <source>
        <dbReference type="ARBA" id="ARBA00005708"/>
    </source>
</evidence>
<dbReference type="GeneID" id="78253994"/>
<dbReference type="KEGG" id="aal:EP13_03450"/>
<sequence length="117" mass="12958">MGKIFIEGLSVDTLIGVYDWERERLTELSIDIELEAELEKAMASDDVMDTIDYAKVADCVVQVGKESQFELLEAFGAKVMDTVLQQFPVQGISIKIVKPGILPNARRVAVALSRART</sequence>
<dbReference type="InterPro" id="IPR043133">
    <property type="entry name" value="GTP-CH-I_C/QueF"/>
</dbReference>
<protein>
    <recommendedName>
        <fullName evidence="8">7,8-dihydroneopterin aldolase</fullName>
        <ecNumber evidence="8">4.1.2.25</ecNumber>
    </recommendedName>
</protein>
<dbReference type="GO" id="GO:0016853">
    <property type="term" value="F:isomerase activity"/>
    <property type="evidence" value="ECO:0007669"/>
    <property type="project" value="UniProtKB-KW"/>
</dbReference>
<dbReference type="Gene3D" id="3.30.1130.10">
    <property type="match status" value="1"/>
</dbReference>
<keyword evidence="7 8" id="KW-0456">Lyase</keyword>
<dbReference type="Proteomes" id="UP000056090">
    <property type="component" value="Chromosome"/>
</dbReference>
<evidence type="ECO:0000256" key="8">
    <source>
        <dbReference type="RuleBase" id="RU362079"/>
    </source>
</evidence>
<name>A0A075NWH4_9ALTE</name>
<comment type="catalytic activity">
    <reaction evidence="2 8">
        <text>7,8-dihydroneopterin = 6-hydroxymethyl-7,8-dihydropterin + glycolaldehyde</text>
        <dbReference type="Rhea" id="RHEA:10540"/>
        <dbReference type="ChEBI" id="CHEBI:17001"/>
        <dbReference type="ChEBI" id="CHEBI:17071"/>
        <dbReference type="ChEBI" id="CHEBI:44841"/>
        <dbReference type="EC" id="4.1.2.25"/>
    </reaction>
</comment>
<dbReference type="SMART" id="SM00905">
    <property type="entry name" value="FolB"/>
    <property type="match status" value="1"/>
</dbReference>
<feature type="domain" description="Dihydroneopterin aldolase/epimerase" evidence="9">
    <location>
        <begin position="4"/>
        <end position="114"/>
    </location>
</feature>
<accession>A0A075NWH4</accession>
<comment type="similarity">
    <text evidence="4 8">Belongs to the DHNA family.</text>
</comment>
<dbReference type="GO" id="GO:0046654">
    <property type="term" value="P:tetrahydrofolate biosynthetic process"/>
    <property type="evidence" value="ECO:0007669"/>
    <property type="project" value="UniProtKB-UniRule"/>
</dbReference>
<reference evidence="10 11" key="1">
    <citation type="submission" date="2014-06" db="EMBL/GenBank/DDBJ databases">
        <title>Genomes of Alteromonas australica, a world apart.</title>
        <authorList>
            <person name="Gonzaga A."/>
            <person name="Lopez-Perez M."/>
            <person name="Rodriguez-Valera F."/>
        </authorList>
    </citation>
    <scope>NUCLEOTIDE SEQUENCE [LARGE SCALE GENOMIC DNA]</scope>
    <source>
        <strain evidence="10 11">H 17</strain>
    </source>
</reference>
<dbReference type="SUPFAM" id="SSF55620">
    <property type="entry name" value="Tetrahydrobiopterin biosynthesis enzymes-like"/>
    <property type="match status" value="1"/>
</dbReference>
<gene>
    <name evidence="10" type="ORF">EP13_03450</name>
</gene>
<dbReference type="PANTHER" id="PTHR42844:SF1">
    <property type="entry name" value="DIHYDRONEOPTERIN ALDOLASE 1-RELATED"/>
    <property type="match status" value="1"/>
</dbReference>
<keyword evidence="6" id="KW-0413">Isomerase</keyword>
<dbReference type="FunFam" id="3.30.1130.10:FF:000002">
    <property type="entry name" value="7,8-dihydroneopterin aldolase"/>
    <property type="match status" value="1"/>
</dbReference>
<dbReference type="Pfam" id="PF02152">
    <property type="entry name" value="FolB"/>
    <property type="match status" value="1"/>
</dbReference>
<evidence type="ECO:0000259" key="9">
    <source>
        <dbReference type="SMART" id="SM00905"/>
    </source>
</evidence>
<evidence type="ECO:0000256" key="3">
    <source>
        <dbReference type="ARBA" id="ARBA00005013"/>
    </source>
</evidence>
<dbReference type="GO" id="GO:0046656">
    <property type="term" value="P:folic acid biosynthetic process"/>
    <property type="evidence" value="ECO:0007669"/>
    <property type="project" value="UniProtKB-UniRule"/>
</dbReference>
<dbReference type="NCBIfam" id="TIGR00526">
    <property type="entry name" value="folB_dom"/>
    <property type="match status" value="1"/>
</dbReference>
<dbReference type="eggNOG" id="COG1539">
    <property type="taxonomic scope" value="Bacteria"/>
</dbReference>
<dbReference type="InterPro" id="IPR006157">
    <property type="entry name" value="FolB_dom"/>
</dbReference>
<evidence type="ECO:0000256" key="5">
    <source>
        <dbReference type="ARBA" id="ARBA00022909"/>
    </source>
</evidence>
<comment type="pathway">
    <text evidence="3 8">Cofactor biosynthesis; tetrahydrofolate biosynthesis; 2-amino-4-hydroxy-6-hydroxymethyl-7,8-dihydropteridine diphosphate from 7,8-dihydroneopterin triphosphate: step 3/4.</text>
</comment>
<dbReference type="RefSeq" id="WP_044056029.1">
    <property type="nucleotide sequence ID" value="NZ_CBCSKJ010000001.1"/>
</dbReference>
<keyword evidence="5 8" id="KW-0289">Folate biosynthesis</keyword>
<evidence type="ECO:0000313" key="10">
    <source>
        <dbReference type="EMBL" id="AIF97828.1"/>
    </source>
</evidence>
<proteinExistence type="inferred from homology"/>